<name>A0A7J7L1U6_9MAGN</name>
<feature type="region of interest" description="Disordered" evidence="1">
    <location>
        <begin position="475"/>
        <end position="512"/>
    </location>
</feature>
<accession>A0A7J7L1U6</accession>
<evidence type="ECO:0008006" key="4">
    <source>
        <dbReference type="Google" id="ProtNLM"/>
    </source>
</evidence>
<protein>
    <recommendedName>
        <fullName evidence="4">Transposase MuDR plant domain-containing protein</fullName>
    </recommendedName>
</protein>
<feature type="region of interest" description="Disordered" evidence="1">
    <location>
        <begin position="1"/>
        <end position="41"/>
    </location>
</feature>
<feature type="region of interest" description="Disordered" evidence="1">
    <location>
        <begin position="574"/>
        <end position="593"/>
    </location>
</feature>
<keyword evidence="3" id="KW-1185">Reference proteome</keyword>
<proteinExistence type="predicted"/>
<dbReference type="AlphaFoldDB" id="A0A7J7L1U6"/>
<gene>
    <name evidence="2" type="ORF">GIB67_016004</name>
</gene>
<comment type="caution">
    <text evidence="2">The sequence shown here is derived from an EMBL/GenBank/DDBJ whole genome shotgun (WGS) entry which is preliminary data.</text>
</comment>
<evidence type="ECO:0000313" key="2">
    <source>
        <dbReference type="EMBL" id="KAF6136548.1"/>
    </source>
</evidence>
<evidence type="ECO:0000313" key="3">
    <source>
        <dbReference type="Proteomes" id="UP000541444"/>
    </source>
</evidence>
<evidence type="ECO:0000256" key="1">
    <source>
        <dbReference type="SAM" id="MobiDB-lite"/>
    </source>
</evidence>
<dbReference type="Proteomes" id="UP000541444">
    <property type="component" value="Unassembled WGS sequence"/>
</dbReference>
<dbReference type="EMBL" id="JACGCM010002686">
    <property type="protein sequence ID" value="KAF6136548.1"/>
    <property type="molecule type" value="Genomic_DNA"/>
</dbReference>
<organism evidence="2 3">
    <name type="scientific">Kingdonia uniflora</name>
    <dbReference type="NCBI Taxonomy" id="39325"/>
    <lineage>
        <taxon>Eukaryota</taxon>
        <taxon>Viridiplantae</taxon>
        <taxon>Streptophyta</taxon>
        <taxon>Embryophyta</taxon>
        <taxon>Tracheophyta</taxon>
        <taxon>Spermatophyta</taxon>
        <taxon>Magnoliopsida</taxon>
        <taxon>Ranunculales</taxon>
        <taxon>Circaeasteraceae</taxon>
        <taxon>Kingdonia</taxon>
    </lineage>
</organism>
<sequence length="593" mass="67732">MVKKKENSKKNAKGKMKLIDEDDPITISDNGENEYPPPERGEILRHSFPKDMWAQGDESYPMRTHFYTKPTDVVREMVDEAGDDKKIDIDEIDDFEIETPVNIMAESKGECDDIDEEQERWVRYVQAGIDCLGDEDGYYSTHSSDDEDYVPTAEDLESGNEFKSVDVEFDDIYSKEEDDKVKIPLTVGFNKLEVGMQWATVYEAKEHMRRFGILNHFTYICIKNDSTKLRLKCSQEKCYHDLPSLCVEILKSNPGSIARTWRQDDTLQWTGTLVAFKASLNGFVKRNECKDSWFDFLTKIEPYLSAHLEKLTFISDRQNGLIDLVFFSPYHFVASYVATYSRIIHPISDDTHWTSPPYVVDLPPLQKRMGRHRKERIKGDDEVNKEQKRCGKYGAFGHNRKTCKGEPIQIQRVPVPKTNGRPLKKSTRVYFSQSQQSDVTQAQTTLIVGRRGSSGRASNAIRGRGMTEDVSCASNLSNAGRGRGRTGDVLTLPNSSNSGRGRGRTEGVTRGLDTGRARGRAMQTNDQSYHHMPYEEVMEAGDDHYQMVRFHYLLTSEAKRRNGLRLLVEEAVTTKDKAAGNRSRESRRYPANE</sequence>
<reference evidence="2 3" key="1">
    <citation type="journal article" date="2020" name="IScience">
        <title>Genome Sequencing of the Endangered Kingdonia uniflora (Circaeasteraceae, Ranunculales) Reveals Potential Mechanisms of Evolutionary Specialization.</title>
        <authorList>
            <person name="Sun Y."/>
            <person name="Deng T."/>
            <person name="Zhang A."/>
            <person name="Moore M.J."/>
            <person name="Landis J.B."/>
            <person name="Lin N."/>
            <person name="Zhang H."/>
            <person name="Zhang X."/>
            <person name="Huang J."/>
            <person name="Zhang X."/>
            <person name="Sun H."/>
            <person name="Wang H."/>
        </authorList>
    </citation>
    <scope>NUCLEOTIDE SEQUENCE [LARGE SCALE GENOMIC DNA]</scope>
    <source>
        <strain evidence="2">TB1705</strain>
        <tissue evidence="2">Leaf</tissue>
    </source>
</reference>